<dbReference type="KEGG" id="cpau:EHF44_23190"/>
<name>A0A3G8H9S4_9BURK</name>
<dbReference type="RefSeq" id="WP_124686032.1">
    <property type="nucleotide sequence ID" value="NZ_CP033970.1"/>
</dbReference>
<dbReference type="Proteomes" id="UP000270411">
    <property type="component" value="Chromosome 2"/>
</dbReference>
<reference evidence="3" key="1">
    <citation type="submission" date="2018-11" db="EMBL/GenBank/DDBJ databases">
        <title>FDA dAtabase for Regulatory Grade micrObial Sequences (FDA-ARGOS): Supporting development and validation of Infectious Disease Dx tests.</title>
        <authorList>
            <person name="Goldberg B."/>
            <person name="Campos J."/>
            <person name="Tallon L."/>
            <person name="Sadzewicz L."/>
            <person name="Zhao X."/>
            <person name="Vavikolanu K."/>
            <person name="Mehta A."/>
            <person name="Aluvathingal J."/>
            <person name="Nadendla S."/>
            <person name="Geyer C."/>
            <person name="Nandy P."/>
            <person name="Yan Y."/>
            <person name="Sichtig H."/>
        </authorList>
    </citation>
    <scope>NUCLEOTIDE SEQUENCE [LARGE SCALE GENOMIC DNA]</scope>
    <source>
        <strain evidence="3">FDAARGOS_614</strain>
    </source>
</reference>
<organism evidence="2 3">
    <name type="scientific">Cupriavidus pauculus</name>
    <dbReference type="NCBI Taxonomy" id="82633"/>
    <lineage>
        <taxon>Bacteria</taxon>
        <taxon>Pseudomonadati</taxon>
        <taxon>Pseudomonadota</taxon>
        <taxon>Betaproteobacteria</taxon>
        <taxon>Burkholderiales</taxon>
        <taxon>Burkholderiaceae</taxon>
        <taxon>Cupriavidus</taxon>
    </lineage>
</organism>
<feature type="transmembrane region" description="Helical" evidence="1">
    <location>
        <begin position="110"/>
        <end position="132"/>
    </location>
</feature>
<feature type="transmembrane region" description="Helical" evidence="1">
    <location>
        <begin position="39"/>
        <end position="62"/>
    </location>
</feature>
<gene>
    <name evidence="2" type="ORF">EHF44_23190</name>
</gene>
<feature type="transmembrane region" description="Helical" evidence="1">
    <location>
        <begin position="68"/>
        <end position="89"/>
    </location>
</feature>
<keyword evidence="1" id="KW-1133">Transmembrane helix</keyword>
<dbReference type="EMBL" id="CP033970">
    <property type="protein sequence ID" value="AZG16302.1"/>
    <property type="molecule type" value="Genomic_DNA"/>
</dbReference>
<keyword evidence="1" id="KW-0812">Transmembrane</keyword>
<evidence type="ECO:0000313" key="3">
    <source>
        <dbReference type="Proteomes" id="UP000270411"/>
    </source>
</evidence>
<accession>A0A3G8H9S4</accession>
<keyword evidence="1" id="KW-0472">Membrane</keyword>
<sequence length="194" mass="21601">MQDAVRTILMYGVVPLWILAGLGDWWWHRRTAIERNAGVLESAMHSLMMVQVGIPVLLALFLEINAMLFAIMLVAVVVHAVTAWIDVAYASKWREIRPGEQHMHSLLEMLPVMAVALIASAYWDQFLALFGAGPAQADFALRLKDQPLPARYLAGLFVTLLFLVVAPYAEELLRCARARGQGRAAMPAGHRRKA</sequence>
<feature type="transmembrane region" description="Helical" evidence="1">
    <location>
        <begin position="6"/>
        <end position="27"/>
    </location>
</feature>
<dbReference type="AlphaFoldDB" id="A0A3G8H9S4"/>
<protein>
    <submittedName>
        <fullName evidence="2">Diguanylate cyclase</fullName>
    </submittedName>
</protein>
<evidence type="ECO:0000313" key="2">
    <source>
        <dbReference type="EMBL" id="AZG16302.1"/>
    </source>
</evidence>
<evidence type="ECO:0000256" key="1">
    <source>
        <dbReference type="SAM" id="Phobius"/>
    </source>
</evidence>
<feature type="transmembrane region" description="Helical" evidence="1">
    <location>
        <begin position="152"/>
        <end position="169"/>
    </location>
</feature>
<dbReference type="OrthoDB" id="6028296at2"/>
<proteinExistence type="predicted"/>